<keyword evidence="3" id="KW-1185">Reference proteome</keyword>
<reference evidence="2 3" key="2">
    <citation type="journal article" date="2009" name="PLoS ONE">
        <title>An integrated genetic and cytogenetic map of the cucumber genome.</title>
        <authorList>
            <person name="Ren Y."/>
            <person name="Zhang Z."/>
            <person name="Liu J."/>
            <person name="Staub J.E."/>
            <person name="Han Y."/>
            <person name="Cheng Z."/>
            <person name="Li X."/>
            <person name="Lu J."/>
            <person name="Miao H."/>
            <person name="Kang H."/>
            <person name="Xie B."/>
            <person name="Gu X."/>
            <person name="Wang X."/>
            <person name="Du Y."/>
            <person name="Jin W."/>
            <person name="Huang S."/>
        </authorList>
    </citation>
    <scope>NUCLEOTIDE SEQUENCE [LARGE SCALE GENOMIC DNA]</scope>
    <source>
        <strain evidence="3">cv. 9930</strain>
    </source>
</reference>
<dbReference type="OMA" id="GREEMSF"/>
<evidence type="ECO:0000313" key="2">
    <source>
        <dbReference type="EMBL" id="KGN48301.1"/>
    </source>
</evidence>
<name>A0A0A0KKM0_CUCSA</name>
<evidence type="ECO:0000256" key="1">
    <source>
        <dbReference type="SAM" id="MobiDB-lite"/>
    </source>
</evidence>
<dbReference type="EMBL" id="CM002927">
    <property type="protein sequence ID" value="KGN48301.1"/>
    <property type="molecule type" value="Genomic_DNA"/>
</dbReference>
<proteinExistence type="predicted"/>
<sequence length="156" mass="16058">MVAAGDEGTDFESDAAVEFNGQLDGTNGLILIKGGAVVGRDGNVVTDEEGRPDVDIVVALVGWLNAGTESDLLVMVNGVDVEAVVIDSDLVVRVTGIDGDLDTGGDEVSGGEIEEVDGGVLDDEFGLCGLKNGPNKEDCEEDEEEKNEDSGVDSAD</sequence>
<evidence type="ECO:0000313" key="3">
    <source>
        <dbReference type="Proteomes" id="UP000029981"/>
    </source>
</evidence>
<feature type="compositionally biased region" description="Acidic residues" evidence="1">
    <location>
        <begin position="138"/>
        <end position="156"/>
    </location>
</feature>
<reference evidence="2 3" key="3">
    <citation type="journal article" date="2010" name="BMC Genomics">
        <title>Transcriptome sequencing and comparative analysis of cucumber flowers with different sex types.</title>
        <authorList>
            <person name="Guo S."/>
            <person name="Zheng Y."/>
            <person name="Joung J.G."/>
            <person name="Liu S."/>
            <person name="Zhang Z."/>
            <person name="Crasta O.R."/>
            <person name="Sobral B.W."/>
            <person name="Xu Y."/>
            <person name="Huang S."/>
            <person name="Fei Z."/>
        </authorList>
    </citation>
    <scope>NUCLEOTIDE SEQUENCE [LARGE SCALE GENOMIC DNA]</scope>
    <source>
        <strain evidence="3">cv. 9930</strain>
    </source>
</reference>
<dbReference type="AlphaFoldDB" id="A0A0A0KKM0"/>
<reference evidence="2 3" key="4">
    <citation type="journal article" date="2011" name="BMC Genomics">
        <title>RNA-Seq improves annotation of protein-coding genes in the cucumber genome.</title>
        <authorList>
            <person name="Li Z."/>
            <person name="Zhang Z."/>
            <person name="Yan P."/>
            <person name="Huang S."/>
            <person name="Fei Z."/>
            <person name="Lin K."/>
        </authorList>
    </citation>
    <scope>NUCLEOTIDE SEQUENCE [LARGE SCALE GENOMIC DNA]</scope>
    <source>
        <strain evidence="3">cv. 9930</strain>
    </source>
</reference>
<reference evidence="2 3" key="1">
    <citation type="journal article" date="2009" name="Nat. Genet.">
        <title>The genome of the cucumber, Cucumis sativus L.</title>
        <authorList>
            <person name="Huang S."/>
            <person name="Li R."/>
            <person name="Zhang Z."/>
            <person name="Li L."/>
            <person name="Gu X."/>
            <person name="Fan W."/>
            <person name="Lucas W.J."/>
            <person name="Wang X."/>
            <person name="Xie B."/>
            <person name="Ni P."/>
            <person name="Ren Y."/>
            <person name="Zhu H."/>
            <person name="Li J."/>
            <person name="Lin K."/>
            <person name="Jin W."/>
            <person name="Fei Z."/>
            <person name="Li G."/>
            <person name="Staub J."/>
            <person name="Kilian A."/>
            <person name="van der Vossen E.A."/>
            <person name="Wu Y."/>
            <person name="Guo J."/>
            <person name="He J."/>
            <person name="Jia Z."/>
            <person name="Ren Y."/>
            <person name="Tian G."/>
            <person name="Lu Y."/>
            <person name="Ruan J."/>
            <person name="Qian W."/>
            <person name="Wang M."/>
            <person name="Huang Q."/>
            <person name="Li B."/>
            <person name="Xuan Z."/>
            <person name="Cao J."/>
            <person name="Asan"/>
            <person name="Wu Z."/>
            <person name="Zhang J."/>
            <person name="Cai Q."/>
            <person name="Bai Y."/>
            <person name="Zhao B."/>
            <person name="Han Y."/>
            <person name="Li Y."/>
            <person name="Li X."/>
            <person name="Wang S."/>
            <person name="Shi Q."/>
            <person name="Liu S."/>
            <person name="Cho W.K."/>
            <person name="Kim J.Y."/>
            <person name="Xu Y."/>
            <person name="Heller-Uszynska K."/>
            <person name="Miao H."/>
            <person name="Cheng Z."/>
            <person name="Zhang S."/>
            <person name="Wu J."/>
            <person name="Yang Y."/>
            <person name="Kang H."/>
            <person name="Li M."/>
            <person name="Liang H."/>
            <person name="Ren X."/>
            <person name="Shi Z."/>
            <person name="Wen M."/>
            <person name="Jian M."/>
            <person name="Yang H."/>
            <person name="Zhang G."/>
            <person name="Yang Z."/>
            <person name="Chen R."/>
            <person name="Liu S."/>
            <person name="Li J."/>
            <person name="Ma L."/>
            <person name="Liu H."/>
            <person name="Zhou Y."/>
            <person name="Zhao J."/>
            <person name="Fang X."/>
            <person name="Li G."/>
            <person name="Fang L."/>
            <person name="Li Y."/>
            <person name="Liu D."/>
            <person name="Zheng H."/>
            <person name="Zhang Y."/>
            <person name="Qin N."/>
            <person name="Li Z."/>
            <person name="Yang G."/>
            <person name="Yang S."/>
            <person name="Bolund L."/>
            <person name="Kristiansen K."/>
            <person name="Zheng H."/>
            <person name="Li S."/>
            <person name="Zhang X."/>
            <person name="Yang H."/>
            <person name="Wang J."/>
            <person name="Sun R."/>
            <person name="Zhang B."/>
            <person name="Jiang S."/>
            <person name="Wang J."/>
            <person name="Du Y."/>
            <person name="Li S."/>
        </authorList>
    </citation>
    <scope>NUCLEOTIDE SEQUENCE [LARGE SCALE GENOMIC DNA]</scope>
    <source>
        <strain evidence="3">cv. 9930</strain>
    </source>
</reference>
<dbReference type="Proteomes" id="UP000029981">
    <property type="component" value="Chromosome 6"/>
</dbReference>
<accession>A0A0A0KKM0</accession>
<gene>
    <name evidence="2" type="ORF">Csa_6G454480</name>
</gene>
<dbReference type="Gramene" id="KGN48301">
    <property type="protein sequence ID" value="KGN48301"/>
    <property type="gene ID" value="Csa_6G454480"/>
</dbReference>
<feature type="region of interest" description="Disordered" evidence="1">
    <location>
        <begin position="131"/>
        <end position="156"/>
    </location>
</feature>
<organism evidence="2 3">
    <name type="scientific">Cucumis sativus</name>
    <name type="common">Cucumber</name>
    <dbReference type="NCBI Taxonomy" id="3659"/>
    <lineage>
        <taxon>Eukaryota</taxon>
        <taxon>Viridiplantae</taxon>
        <taxon>Streptophyta</taxon>
        <taxon>Embryophyta</taxon>
        <taxon>Tracheophyta</taxon>
        <taxon>Spermatophyta</taxon>
        <taxon>Magnoliopsida</taxon>
        <taxon>eudicotyledons</taxon>
        <taxon>Gunneridae</taxon>
        <taxon>Pentapetalae</taxon>
        <taxon>rosids</taxon>
        <taxon>fabids</taxon>
        <taxon>Cucurbitales</taxon>
        <taxon>Cucurbitaceae</taxon>
        <taxon>Benincaseae</taxon>
        <taxon>Cucumis</taxon>
    </lineage>
</organism>
<protein>
    <submittedName>
        <fullName evidence="2">Uncharacterized protein</fullName>
    </submittedName>
</protein>